<reference evidence="5" key="1">
    <citation type="submission" date="2021-06" db="EMBL/GenBank/DDBJ databases">
        <authorList>
            <person name="Kallberg Y."/>
            <person name="Tangrot J."/>
            <person name="Rosling A."/>
        </authorList>
    </citation>
    <scope>NUCLEOTIDE SEQUENCE</scope>
    <source>
        <strain evidence="5">MA453B</strain>
    </source>
</reference>
<dbReference type="PROSITE" id="PS50118">
    <property type="entry name" value="HMG_BOX_2"/>
    <property type="match status" value="1"/>
</dbReference>
<dbReference type="CDD" id="cd01389">
    <property type="entry name" value="HMG-box_ROX1-like"/>
    <property type="match status" value="1"/>
</dbReference>
<dbReference type="PANTHER" id="PTHR10270:SF161">
    <property type="entry name" value="SEX-DETERMINING REGION Y PROTEIN"/>
    <property type="match status" value="1"/>
</dbReference>
<keyword evidence="6" id="KW-1185">Reference proteome</keyword>
<protein>
    <submittedName>
        <fullName evidence="5">9650_t:CDS:1</fullName>
    </submittedName>
</protein>
<keyword evidence="1 3" id="KW-0238">DNA-binding</keyword>
<dbReference type="EMBL" id="CAJVPY010004241">
    <property type="protein sequence ID" value="CAG8613960.1"/>
    <property type="molecule type" value="Genomic_DNA"/>
</dbReference>
<proteinExistence type="predicted"/>
<evidence type="ECO:0000313" key="5">
    <source>
        <dbReference type="EMBL" id="CAG8613960.1"/>
    </source>
</evidence>
<evidence type="ECO:0000256" key="1">
    <source>
        <dbReference type="ARBA" id="ARBA00023125"/>
    </source>
</evidence>
<dbReference type="OrthoDB" id="1919336at2759"/>
<keyword evidence="2" id="KW-0804">Transcription</keyword>
<accession>A0A9N9CWA1</accession>
<feature type="domain" description="HMG box" evidence="4">
    <location>
        <begin position="65"/>
        <end position="135"/>
    </location>
</feature>
<keyword evidence="3" id="KW-0539">Nucleus</keyword>
<dbReference type="SMART" id="SM00398">
    <property type="entry name" value="HMG"/>
    <property type="match status" value="1"/>
</dbReference>
<dbReference type="GO" id="GO:0030154">
    <property type="term" value="P:cell differentiation"/>
    <property type="evidence" value="ECO:0007669"/>
    <property type="project" value="TreeGrafter"/>
</dbReference>
<dbReference type="InterPro" id="IPR050140">
    <property type="entry name" value="SRY-related_HMG-box_TF-like"/>
</dbReference>
<dbReference type="GO" id="GO:0005634">
    <property type="term" value="C:nucleus"/>
    <property type="evidence" value="ECO:0007669"/>
    <property type="project" value="UniProtKB-UniRule"/>
</dbReference>
<evidence type="ECO:0000256" key="2">
    <source>
        <dbReference type="ARBA" id="ARBA00023163"/>
    </source>
</evidence>
<dbReference type="GO" id="GO:0001228">
    <property type="term" value="F:DNA-binding transcription activator activity, RNA polymerase II-specific"/>
    <property type="evidence" value="ECO:0007669"/>
    <property type="project" value="TreeGrafter"/>
</dbReference>
<dbReference type="InterPro" id="IPR036910">
    <property type="entry name" value="HMG_box_dom_sf"/>
</dbReference>
<organism evidence="5 6">
    <name type="scientific">Dentiscutata erythropus</name>
    <dbReference type="NCBI Taxonomy" id="1348616"/>
    <lineage>
        <taxon>Eukaryota</taxon>
        <taxon>Fungi</taxon>
        <taxon>Fungi incertae sedis</taxon>
        <taxon>Mucoromycota</taxon>
        <taxon>Glomeromycotina</taxon>
        <taxon>Glomeromycetes</taxon>
        <taxon>Diversisporales</taxon>
        <taxon>Gigasporaceae</taxon>
        <taxon>Dentiscutata</taxon>
    </lineage>
</organism>
<dbReference type="SUPFAM" id="SSF47095">
    <property type="entry name" value="HMG-box"/>
    <property type="match status" value="1"/>
</dbReference>
<dbReference type="AlphaFoldDB" id="A0A9N9CWA1"/>
<dbReference type="Proteomes" id="UP000789405">
    <property type="component" value="Unassembled WGS sequence"/>
</dbReference>
<dbReference type="PANTHER" id="PTHR10270">
    <property type="entry name" value="SOX TRANSCRIPTION FACTOR"/>
    <property type="match status" value="1"/>
</dbReference>
<evidence type="ECO:0000256" key="3">
    <source>
        <dbReference type="PROSITE-ProRule" id="PRU00267"/>
    </source>
</evidence>
<sequence length="153" mass="17963">MNSNNFISIEESDVFPIKCKNGISVFIPPGYSPILISKEATENLKTIKEFPELNIRVPALIYNPVKRPQNSFLLFRNEIKDEIIKDNPNIDTRQISKIAGNKWKKLSEYEKSRYKLQSERLRMQFKSKNLKCKYKTRKQHLLKSLSVLFQSII</sequence>
<name>A0A9N9CWA1_9GLOM</name>
<evidence type="ECO:0000259" key="4">
    <source>
        <dbReference type="PROSITE" id="PS50118"/>
    </source>
</evidence>
<gene>
    <name evidence="5" type="ORF">DERYTH_LOCUS8287</name>
</gene>
<dbReference type="InterPro" id="IPR009071">
    <property type="entry name" value="HMG_box_dom"/>
</dbReference>
<dbReference type="Gene3D" id="1.10.30.10">
    <property type="entry name" value="High mobility group box domain"/>
    <property type="match status" value="1"/>
</dbReference>
<feature type="DNA-binding region" description="HMG box" evidence="3">
    <location>
        <begin position="65"/>
        <end position="135"/>
    </location>
</feature>
<dbReference type="GO" id="GO:0000978">
    <property type="term" value="F:RNA polymerase II cis-regulatory region sequence-specific DNA binding"/>
    <property type="evidence" value="ECO:0007669"/>
    <property type="project" value="TreeGrafter"/>
</dbReference>
<dbReference type="Pfam" id="PF00505">
    <property type="entry name" value="HMG_box"/>
    <property type="match status" value="1"/>
</dbReference>
<evidence type="ECO:0000313" key="6">
    <source>
        <dbReference type="Proteomes" id="UP000789405"/>
    </source>
</evidence>
<comment type="caution">
    <text evidence="5">The sequence shown here is derived from an EMBL/GenBank/DDBJ whole genome shotgun (WGS) entry which is preliminary data.</text>
</comment>